<reference evidence="1 2" key="1">
    <citation type="journal article" date="2016" name="Nat. Commun.">
        <title>Thousands of microbial genomes shed light on interconnected biogeochemical processes in an aquifer system.</title>
        <authorList>
            <person name="Anantharaman K."/>
            <person name="Brown C.T."/>
            <person name="Hug L.A."/>
            <person name="Sharon I."/>
            <person name="Castelle C.J."/>
            <person name="Probst A.J."/>
            <person name="Thomas B.C."/>
            <person name="Singh A."/>
            <person name="Wilkins M.J."/>
            <person name="Karaoz U."/>
            <person name="Brodie E.L."/>
            <person name="Williams K.H."/>
            <person name="Hubbard S.S."/>
            <person name="Banfield J.F."/>
        </authorList>
    </citation>
    <scope>NUCLEOTIDE SEQUENCE [LARGE SCALE GENOMIC DNA]</scope>
</reference>
<sequence>MTTSSDLGRVLGIDPYILDNLNEKISERIGRSDVLQGFIDKNRSMIQKTLDVLDPTHTPAGEVREILRKKILRHEKQLIGFVSKLEGDDEFEKVVKFASEAATVKSGLFLKKEFAEKILKKRPPQNVLKYMGATSIDDLLKGQDVTEVFSALRFLESDLWMHETFEQEYSHFTADDFEEREIEIKVLGPEWQEVARKFVAKKHHNVSHLKEFGVIFLNPIAENVPGKFLRDTALFLHYFHEISFYSKLFAKYLVDKDNFSVKFKALLRGDVQEAKNLKGTEWLIVQQYLWKKDPKDPRLFVPHVNPESMHWARGERDLTYFGALEPDIDLEGWHDLDWVGGIFEEEDGSESLISFDLEDNTMTLASFMEGGRENFNYHQREAMWTKLFSEYVGGEDKMEELLIENFDKGVINFG</sequence>
<accession>A0A1G1Z897</accession>
<dbReference type="EMBL" id="MHJA01000022">
    <property type="protein sequence ID" value="OGY60861.1"/>
    <property type="molecule type" value="Genomic_DNA"/>
</dbReference>
<proteinExistence type="predicted"/>
<name>A0A1G1Z897_9BACT</name>
<dbReference type="Proteomes" id="UP000176544">
    <property type="component" value="Unassembled WGS sequence"/>
</dbReference>
<evidence type="ECO:0000313" key="1">
    <source>
        <dbReference type="EMBL" id="OGY60861.1"/>
    </source>
</evidence>
<comment type="caution">
    <text evidence="1">The sequence shown here is derived from an EMBL/GenBank/DDBJ whole genome shotgun (WGS) entry which is preliminary data.</text>
</comment>
<dbReference type="STRING" id="1797692.A3I33_01520"/>
<gene>
    <name evidence="1" type="ORF">A3I33_01520</name>
</gene>
<protein>
    <submittedName>
        <fullName evidence="1">Uncharacterized protein</fullName>
    </submittedName>
</protein>
<evidence type="ECO:0000313" key="2">
    <source>
        <dbReference type="Proteomes" id="UP000176544"/>
    </source>
</evidence>
<dbReference type="AlphaFoldDB" id="A0A1G1Z897"/>
<organism evidence="1 2">
    <name type="scientific">Candidatus Colwellbacteria bacterium RIFCSPLOWO2_02_FULL_45_11</name>
    <dbReference type="NCBI Taxonomy" id="1797692"/>
    <lineage>
        <taxon>Bacteria</taxon>
        <taxon>Candidatus Colwelliibacteriota</taxon>
    </lineage>
</organism>